<protein>
    <submittedName>
        <fullName evidence="9">Multiple sugar transport system permease protein</fullName>
    </submittedName>
</protein>
<dbReference type="AlphaFoldDB" id="A0A4V3FK55"/>
<dbReference type="Proteomes" id="UP000295151">
    <property type="component" value="Unassembled WGS sequence"/>
</dbReference>
<comment type="subcellular location">
    <subcellularLocation>
        <location evidence="1 7">Cell membrane</location>
        <topology evidence="1 7">Multi-pass membrane protein</topology>
    </subcellularLocation>
</comment>
<feature type="transmembrane region" description="Helical" evidence="7">
    <location>
        <begin position="216"/>
        <end position="233"/>
    </location>
</feature>
<keyword evidence="2 7" id="KW-0813">Transport</keyword>
<feature type="transmembrane region" description="Helical" evidence="7">
    <location>
        <begin position="278"/>
        <end position="300"/>
    </location>
</feature>
<dbReference type="PANTHER" id="PTHR30193">
    <property type="entry name" value="ABC TRANSPORTER PERMEASE PROTEIN"/>
    <property type="match status" value="1"/>
</dbReference>
<comment type="similarity">
    <text evidence="7">Belongs to the binding-protein-dependent transport system permease family.</text>
</comment>
<keyword evidence="5 7" id="KW-1133">Transmembrane helix</keyword>
<dbReference type="GO" id="GO:0005886">
    <property type="term" value="C:plasma membrane"/>
    <property type="evidence" value="ECO:0007669"/>
    <property type="project" value="UniProtKB-SubCell"/>
</dbReference>
<dbReference type="InterPro" id="IPR035906">
    <property type="entry name" value="MetI-like_sf"/>
</dbReference>
<keyword evidence="3" id="KW-1003">Cell membrane</keyword>
<evidence type="ECO:0000313" key="10">
    <source>
        <dbReference type="Proteomes" id="UP000295151"/>
    </source>
</evidence>
<dbReference type="EMBL" id="SOCE01000001">
    <property type="protein sequence ID" value="TDU88843.1"/>
    <property type="molecule type" value="Genomic_DNA"/>
</dbReference>
<gene>
    <name evidence="9" type="ORF">EV138_2394</name>
</gene>
<evidence type="ECO:0000256" key="2">
    <source>
        <dbReference type="ARBA" id="ARBA00022448"/>
    </source>
</evidence>
<accession>A0A4V3FK55</accession>
<dbReference type="SUPFAM" id="SSF161098">
    <property type="entry name" value="MetI-like"/>
    <property type="match status" value="1"/>
</dbReference>
<feature type="domain" description="ABC transmembrane type-1" evidence="8">
    <location>
        <begin position="87"/>
        <end position="299"/>
    </location>
</feature>
<evidence type="ECO:0000313" key="9">
    <source>
        <dbReference type="EMBL" id="TDU88843.1"/>
    </source>
</evidence>
<evidence type="ECO:0000256" key="1">
    <source>
        <dbReference type="ARBA" id="ARBA00004651"/>
    </source>
</evidence>
<feature type="transmembrane region" description="Helical" evidence="7">
    <location>
        <begin position="91"/>
        <end position="112"/>
    </location>
</feature>
<keyword evidence="10" id="KW-1185">Reference proteome</keyword>
<feature type="transmembrane region" description="Helical" evidence="7">
    <location>
        <begin position="172"/>
        <end position="195"/>
    </location>
</feature>
<evidence type="ECO:0000256" key="5">
    <source>
        <dbReference type="ARBA" id="ARBA00022989"/>
    </source>
</evidence>
<evidence type="ECO:0000256" key="6">
    <source>
        <dbReference type="ARBA" id="ARBA00023136"/>
    </source>
</evidence>
<proteinExistence type="inferred from homology"/>
<dbReference type="GO" id="GO:0055085">
    <property type="term" value="P:transmembrane transport"/>
    <property type="evidence" value="ECO:0007669"/>
    <property type="project" value="InterPro"/>
</dbReference>
<evidence type="ECO:0000256" key="4">
    <source>
        <dbReference type="ARBA" id="ARBA00022692"/>
    </source>
</evidence>
<dbReference type="InterPro" id="IPR051393">
    <property type="entry name" value="ABC_transporter_permease"/>
</dbReference>
<keyword evidence="6 7" id="KW-0472">Membrane</keyword>
<keyword evidence="4 7" id="KW-0812">Transmembrane</keyword>
<dbReference type="CDD" id="cd06261">
    <property type="entry name" value="TM_PBP2"/>
    <property type="match status" value="1"/>
</dbReference>
<dbReference type="Pfam" id="PF00528">
    <property type="entry name" value="BPD_transp_1"/>
    <property type="match status" value="1"/>
</dbReference>
<evidence type="ECO:0000256" key="3">
    <source>
        <dbReference type="ARBA" id="ARBA00022475"/>
    </source>
</evidence>
<keyword evidence="9" id="KW-0762">Sugar transport</keyword>
<reference evidence="9 10" key="1">
    <citation type="submission" date="2019-03" db="EMBL/GenBank/DDBJ databases">
        <title>Genomic Encyclopedia of Type Strains, Phase III (KMG-III): the genomes of soil and plant-associated and newly described type strains.</title>
        <authorList>
            <person name="Whitman W."/>
        </authorList>
    </citation>
    <scope>NUCLEOTIDE SEQUENCE [LARGE SCALE GENOMIC DNA]</scope>
    <source>
        <strain evidence="9 10">VKM Ac-2575</strain>
    </source>
</reference>
<feature type="transmembrane region" description="Helical" evidence="7">
    <location>
        <begin position="124"/>
        <end position="145"/>
    </location>
</feature>
<dbReference type="Gene3D" id="1.10.3720.10">
    <property type="entry name" value="MetI-like"/>
    <property type="match status" value="1"/>
</dbReference>
<dbReference type="PANTHER" id="PTHR30193:SF41">
    <property type="entry name" value="DIACETYLCHITOBIOSE UPTAKE SYSTEM PERMEASE PROTEIN NGCF"/>
    <property type="match status" value="1"/>
</dbReference>
<sequence length="318" mass="34598">MTLGIVTRVRPVPQRRAATSARRRRGRQFWLFTSPWTIGFVLLGIVPLGYGLWMSFTDYSAVSPNWHYVGFDNYVRAISDPGVLKALARTAVVPFVVVPLTVGLGLVLAVLANQNIRGQAIFRIIFYLPVVVPPAAAALAFRMLFERDAGAVNGVLVSLGLSPVDWLSGGNALIVLLCLLVWIVGGNMVLSLAALQDVPTEVLEAARLDGAGASRRLVSVVIPIISPVLYYQVLMGFVAAVQIAVPALLLGGLGSGFPEGLDVIMVHILREFWSFGRIGYASALMWLLFLLLLVVSFVLVRVSRRFVHYTVDPEDQTS</sequence>
<feature type="transmembrane region" description="Helical" evidence="7">
    <location>
        <begin position="29"/>
        <end position="53"/>
    </location>
</feature>
<name>A0A4V3FK55_9ACTN</name>
<evidence type="ECO:0000259" key="8">
    <source>
        <dbReference type="PROSITE" id="PS50928"/>
    </source>
</evidence>
<organism evidence="9 10">
    <name type="scientific">Kribbella voronezhensis</name>
    <dbReference type="NCBI Taxonomy" id="2512212"/>
    <lineage>
        <taxon>Bacteria</taxon>
        <taxon>Bacillati</taxon>
        <taxon>Actinomycetota</taxon>
        <taxon>Actinomycetes</taxon>
        <taxon>Propionibacteriales</taxon>
        <taxon>Kribbellaceae</taxon>
        <taxon>Kribbella</taxon>
    </lineage>
</organism>
<evidence type="ECO:0000256" key="7">
    <source>
        <dbReference type="RuleBase" id="RU363032"/>
    </source>
</evidence>
<dbReference type="PROSITE" id="PS50928">
    <property type="entry name" value="ABC_TM1"/>
    <property type="match status" value="1"/>
</dbReference>
<dbReference type="InterPro" id="IPR000515">
    <property type="entry name" value="MetI-like"/>
</dbReference>
<comment type="caution">
    <text evidence="9">The sequence shown here is derived from an EMBL/GenBank/DDBJ whole genome shotgun (WGS) entry which is preliminary data.</text>
</comment>